<dbReference type="PANTHER" id="PTHR48075">
    <property type="entry name" value="3-HYDROXYACYL-COA DEHYDROGENASE FAMILY PROTEIN"/>
    <property type="match status" value="1"/>
</dbReference>
<dbReference type="NCBIfam" id="TIGR02279">
    <property type="entry name" value="PaaC-3OHAcCoADH"/>
    <property type="match status" value="1"/>
</dbReference>
<evidence type="ECO:0000313" key="6">
    <source>
        <dbReference type="EMBL" id="THF65392.1"/>
    </source>
</evidence>
<evidence type="ECO:0000259" key="5">
    <source>
        <dbReference type="Pfam" id="PF18321"/>
    </source>
</evidence>
<dbReference type="PROSITE" id="PS00067">
    <property type="entry name" value="3HCDH"/>
    <property type="match status" value="1"/>
</dbReference>
<organism evidence="6 7">
    <name type="scientific">Pseudothauera rhizosphaerae</name>
    <dbReference type="NCBI Taxonomy" id="2565932"/>
    <lineage>
        <taxon>Bacteria</taxon>
        <taxon>Pseudomonadati</taxon>
        <taxon>Pseudomonadota</taxon>
        <taxon>Betaproteobacteria</taxon>
        <taxon>Rhodocyclales</taxon>
        <taxon>Zoogloeaceae</taxon>
        <taxon>Pseudothauera</taxon>
    </lineage>
</organism>
<sequence length="493" mass="50928">MGSGIAQVAAVAGHTVYLYDSRAEAADRGRAGIAAALDKLAARGRLTAEAATAAAARVQPVMDLAAARDAGLAVEAIVEDLAVKRALFAELESLLSGDAILASNTSSLSITALAAPLARPQRVAGLHFFNPAPVMKLVEVVSGLATDPAVAATLHATAGAWGKVAVHAKSTPGFIVNRVARPYYAEGLRVLGEGAADVATLDAVLREGCGFPMGPLELMDLIGHDVNFAVTSSVFEACFNDKRFTPSLIQQELVLAGRLGRKSGRGFHDYAEGAARPAPAAEAPQGAEGRVAVVGDLGVAGGLIARLEGAGITMERKPGESGHGAGWLEIGGARLVLSDGRTATRRAVEEDVPKLVLFDLCLDYAATPRLAVAVADQCGQGAWRAVVGTLQAAGLAVTRLDDVAGLLGLRTVAMLANEAADAVLAGIGTAADIDTAMRYGTNYPKGPLAWADELGTAFVARVLTNLCAHYFDTRYRVSPLLQRKAITGANFHE</sequence>
<dbReference type="GO" id="GO:0006631">
    <property type="term" value="P:fatty acid metabolic process"/>
    <property type="evidence" value="ECO:0007669"/>
    <property type="project" value="InterPro"/>
</dbReference>
<keyword evidence="2" id="KW-0560">Oxidoreductase</keyword>
<dbReference type="NCBIfam" id="NF006124">
    <property type="entry name" value="PRK08268.1"/>
    <property type="match status" value="1"/>
</dbReference>
<dbReference type="OrthoDB" id="5287258at2"/>
<dbReference type="AlphaFoldDB" id="A0A4V3WC22"/>
<feature type="domain" description="3-hydroxyacyl-CoA dehydrogenase C-terminal" evidence="3">
    <location>
        <begin position="410"/>
        <end position="485"/>
    </location>
</feature>
<dbReference type="GO" id="GO:0070403">
    <property type="term" value="F:NAD+ binding"/>
    <property type="evidence" value="ECO:0007669"/>
    <property type="project" value="InterPro"/>
</dbReference>
<evidence type="ECO:0000313" key="7">
    <source>
        <dbReference type="Proteomes" id="UP000307956"/>
    </source>
</evidence>
<gene>
    <name evidence="6" type="primary">paaC</name>
    <name evidence="6" type="ORF">E6O51_00660</name>
</gene>
<evidence type="ECO:0000259" key="4">
    <source>
        <dbReference type="Pfam" id="PF02737"/>
    </source>
</evidence>
<comment type="similarity">
    <text evidence="1">Belongs to the 3-hydroxyacyl-CoA dehydrogenase family.</text>
</comment>
<dbReference type="Proteomes" id="UP000307956">
    <property type="component" value="Unassembled WGS sequence"/>
</dbReference>
<feature type="domain" description="3-hydroxyacyl-CoA dehydrogenase C-terminal" evidence="3">
    <location>
        <begin position="173"/>
        <end position="270"/>
    </location>
</feature>
<dbReference type="FunFam" id="3.40.50.720:FF:000009">
    <property type="entry name" value="Fatty oxidation complex, alpha subunit"/>
    <property type="match status" value="1"/>
</dbReference>
<accession>A0A4V3WC22</accession>
<dbReference type="InterPro" id="IPR041040">
    <property type="entry name" value="3HCDH_RFF"/>
</dbReference>
<reference evidence="6 7" key="1">
    <citation type="submission" date="2019-04" db="EMBL/GenBank/DDBJ databases">
        <title>Azoarcus rhizosphaerae sp. nov. isolated from rhizosphere of Ficus religiosa.</title>
        <authorList>
            <person name="Lin S.-Y."/>
            <person name="Hameed A."/>
            <person name="Hsu Y.-H."/>
            <person name="Young C.-C."/>
        </authorList>
    </citation>
    <scope>NUCLEOTIDE SEQUENCE [LARGE SCALE GENOMIC DNA]</scope>
    <source>
        <strain evidence="6 7">CC-YHH848</strain>
    </source>
</reference>
<feature type="domain" description="3-hydroxyacyl-CoA dehydrogenase NAD binding" evidence="4">
    <location>
        <begin position="1"/>
        <end position="170"/>
    </location>
</feature>
<dbReference type="GO" id="GO:0008691">
    <property type="term" value="F:3-hydroxybutyryl-CoA dehydrogenase activity"/>
    <property type="evidence" value="ECO:0007669"/>
    <property type="project" value="InterPro"/>
</dbReference>
<dbReference type="InterPro" id="IPR006108">
    <property type="entry name" value="3HC_DH_C"/>
</dbReference>
<dbReference type="Gene3D" id="3.40.50.720">
    <property type="entry name" value="NAD(P)-binding Rossmann-like Domain"/>
    <property type="match status" value="1"/>
</dbReference>
<dbReference type="InterPro" id="IPR036291">
    <property type="entry name" value="NAD(P)-bd_dom_sf"/>
</dbReference>
<dbReference type="EMBL" id="SSOD01000001">
    <property type="protein sequence ID" value="THF65392.1"/>
    <property type="molecule type" value="Genomic_DNA"/>
</dbReference>
<dbReference type="SUPFAM" id="SSF51735">
    <property type="entry name" value="NAD(P)-binding Rossmann-fold domains"/>
    <property type="match status" value="1"/>
</dbReference>
<dbReference type="PANTHER" id="PTHR48075:SF5">
    <property type="entry name" value="3-HYDROXYBUTYRYL-COA DEHYDROGENASE"/>
    <property type="match status" value="1"/>
</dbReference>
<evidence type="ECO:0000256" key="2">
    <source>
        <dbReference type="ARBA" id="ARBA00023002"/>
    </source>
</evidence>
<dbReference type="Pfam" id="PF18321">
    <property type="entry name" value="3HCDH_RFF"/>
    <property type="match status" value="1"/>
</dbReference>
<comment type="caution">
    <text evidence="6">The sequence shown here is derived from an EMBL/GenBank/DDBJ whole genome shotgun (WGS) entry which is preliminary data.</text>
</comment>
<dbReference type="InterPro" id="IPR006176">
    <property type="entry name" value="3-OHacyl-CoA_DH_NAD-bd"/>
</dbReference>
<dbReference type="InterPro" id="IPR013328">
    <property type="entry name" value="6PGD_dom2"/>
</dbReference>
<keyword evidence="7" id="KW-1185">Reference proteome</keyword>
<dbReference type="GO" id="GO:0010124">
    <property type="term" value="P:phenylacetate catabolic process"/>
    <property type="evidence" value="ECO:0007669"/>
    <property type="project" value="InterPro"/>
</dbReference>
<evidence type="ECO:0000259" key="3">
    <source>
        <dbReference type="Pfam" id="PF00725"/>
    </source>
</evidence>
<name>A0A4V3WC22_9RHOO</name>
<dbReference type="Gene3D" id="1.10.1040.10">
    <property type="entry name" value="N-(1-d-carboxylethyl)-l-norvaline Dehydrogenase, domain 2"/>
    <property type="match status" value="2"/>
</dbReference>
<dbReference type="InterPro" id="IPR006180">
    <property type="entry name" value="3-OHacyl-CoA_DH_CS"/>
</dbReference>
<dbReference type="Pfam" id="PF00725">
    <property type="entry name" value="3HCDH"/>
    <property type="match status" value="2"/>
</dbReference>
<dbReference type="InterPro" id="IPR011967">
    <property type="entry name" value="3-OHacyl-CoA_DH_PaaH"/>
</dbReference>
<dbReference type="SUPFAM" id="SSF48179">
    <property type="entry name" value="6-phosphogluconate dehydrogenase C-terminal domain-like"/>
    <property type="match status" value="2"/>
</dbReference>
<feature type="domain" description="3-hydroxybutyryl-CoA dehydrogenase reduced Rossmann-fold" evidence="5">
    <location>
        <begin position="335"/>
        <end position="403"/>
    </location>
</feature>
<protein>
    <submittedName>
        <fullName evidence="6">3-hydroxyacyl-CoA dehydrogenase PaaC</fullName>
    </submittedName>
</protein>
<proteinExistence type="inferred from homology"/>
<dbReference type="RefSeq" id="WP_136383284.1">
    <property type="nucleotide sequence ID" value="NZ_SSOD01000001.1"/>
</dbReference>
<dbReference type="InterPro" id="IPR008927">
    <property type="entry name" value="6-PGluconate_DH-like_C_sf"/>
</dbReference>
<dbReference type="Pfam" id="PF02737">
    <property type="entry name" value="3HCDH_N"/>
    <property type="match status" value="1"/>
</dbReference>
<evidence type="ECO:0000256" key="1">
    <source>
        <dbReference type="ARBA" id="ARBA00009463"/>
    </source>
</evidence>